<dbReference type="SUPFAM" id="SSF90123">
    <property type="entry name" value="ABC transporter transmembrane region"/>
    <property type="match status" value="1"/>
</dbReference>
<name>A0ABS1J3T3_9FIRM</name>
<evidence type="ECO:0000259" key="8">
    <source>
        <dbReference type="PROSITE" id="PS50893"/>
    </source>
</evidence>
<keyword evidence="5 7" id="KW-1133">Transmembrane helix</keyword>
<dbReference type="PROSITE" id="PS50929">
    <property type="entry name" value="ABC_TM1F"/>
    <property type="match status" value="1"/>
</dbReference>
<feature type="domain" description="ABC transmembrane type-1" evidence="9">
    <location>
        <begin position="21"/>
        <end position="299"/>
    </location>
</feature>
<dbReference type="InterPro" id="IPR027417">
    <property type="entry name" value="P-loop_NTPase"/>
</dbReference>
<evidence type="ECO:0000256" key="6">
    <source>
        <dbReference type="ARBA" id="ARBA00023136"/>
    </source>
</evidence>
<feature type="transmembrane region" description="Helical" evidence="7">
    <location>
        <begin position="135"/>
        <end position="156"/>
    </location>
</feature>
<dbReference type="PANTHER" id="PTHR24221:SF646">
    <property type="entry name" value="HAEMOLYSIN SECRETION ATP-BINDING PROTEIN"/>
    <property type="match status" value="1"/>
</dbReference>
<keyword evidence="4 10" id="KW-0067">ATP-binding</keyword>
<dbReference type="InterPro" id="IPR003593">
    <property type="entry name" value="AAA+_ATPase"/>
</dbReference>
<evidence type="ECO:0000256" key="7">
    <source>
        <dbReference type="SAM" id="Phobius"/>
    </source>
</evidence>
<dbReference type="InterPro" id="IPR036640">
    <property type="entry name" value="ABC1_TM_sf"/>
</dbReference>
<protein>
    <submittedName>
        <fullName evidence="10">ATP-binding cassette domain-containing protein</fullName>
    </submittedName>
</protein>
<evidence type="ECO:0000256" key="5">
    <source>
        <dbReference type="ARBA" id="ARBA00022989"/>
    </source>
</evidence>
<dbReference type="PROSITE" id="PS50893">
    <property type="entry name" value="ABC_TRANSPORTER_2"/>
    <property type="match status" value="1"/>
</dbReference>
<proteinExistence type="predicted"/>
<dbReference type="InterPro" id="IPR017871">
    <property type="entry name" value="ABC_transporter-like_CS"/>
</dbReference>
<evidence type="ECO:0000313" key="10">
    <source>
        <dbReference type="EMBL" id="MBK5898798.1"/>
    </source>
</evidence>
<feature type="transmembrane region" description="Helical" evidence="7">
    <location>
        <begin position="21"/>
        <end position="43"/>
    </location>
</feature>
<dbReference type="PANTHER" id="PTHR24221">
    <property type="entry name" value="ATP-BINDING CASSETTE SUB-FAMILY B"/>
    <property type="match status" value="1"/>
</dbReference>
<dbReference type="Pfam" id="PF00664">
    <property type="entry name" value="ABC_membrane"/>
    <property type="match status" value="1"/>
</dbReference>
<evidence type="ECO:0000256" key="2">
    <source>
        <dbReference type="ARBA" id="ARBA00022692"/>
    </source>
</evidence>
<dbReference type="Pfam" id="PF00005">
    <property type="entry name" value="ABC_tran"/>
    <property type="match status" value="1"/>
</dbReference>
<dbReference type="InterPro" id="IPR039421">
    <property type="entry name" value="Type_1_exporter"/>
</dbReference>
<dbReference type="GO" id="GO:0005524">
    <property type="term" value="F:ATP binding"/>
    <property type="evidence" value="ECO:0007669"/>
    <property type="project" value="UniProtKB-KW"/>
</dbReference>
<keyword evidence="11" id="KW-1185">Reference proteome</keyword>
<organism evidence="10 11">
    <name type="scientific">Catonella massiliensis</name>
    <dbReference type="NCBI Taxonomy" id="2799636"/>
    <lineage>
        <taxon>Bacteria</taxon>
        <taxon>Bacillati</taxon>
        <taxon>Bacillota</taxon>
        <taxon>Clostridia</taxon>
        <taxon>Lachnospirales</taxon>
        <taxon>Lachnospiraceae</taxon>
        <taxon>Catonella</taxon>
    </lineage>
</organism>
<dbReference type="EMBL" id="JAEPRJ010000001">
    <property type="protein sequence ID" value="MBK5898798.1"/>
    <property type="molecule type" value="Genomic_DNA"/>
</dbReference>
<feature type="transmembrane region" description="Helical" evidence="7">
    <location>
        <begin position="162"/>
        <end position="181"/>
    </location>
</feature>
<gene>
    <name evidence="10" type="ORF">JJN12_13620</name>
</gene>
<feature type="transmembrane region" description="Helical" evidence="7">
    <location>
        <begin position="278"/>
        <end position="300"/>
    </location>
</feature>
<keyword evidence="6 7" id="KW-0472">Membrane</keyword>
<dbReference type="SUPFAM" id="SSF52540">
    <property type="entry name" value="P-loop containing nucleoside triphosphate hydrolases"/>
    <property type="match status" value="1"/>
</dbReference>
<evidence type="ECO:0000256" key="1">
    <source>
        <dbReference type="ARBA" id="ARBA00004651"/>
    </source>
</evidence>
<reference evidence="10 11" key="1">
    <citation type="submission" date="2021-01" db="EMBL/GenBank/DDBJ databases">
        <title>Isolation and description of Catonella massiliensis sp. nov., a novel Catonella species, isolated from a stable periodontitis subject.</title>
        <authorList>
            <person name="Antezack A."/>
            <person name="Boxberger M."/>
            <person name="La Scola B."/>
            <person name="Monnet-Corti V."/>
        </authorList>
    </citation>
    <scope>NUCLEOTIDE SEQUENCE [LARGE SCALE GENOMIC DNA]</scope>
    <source>
        <strain evidence="10 11">Marseille-Q4567</strain>
    </source>
</reference>
<accession>A0ABS1J3T3</accession>
<keyword evidence="2 7" id="KW-0812">Transmembrane</keyword>
<keyword evidence="3" id="KW-0547">Nucleotide-binding</keyword>
<dbReference type="PROSITE" id="PS00211">
    <property type="entry name" value="ABC_TRANSPORTER_1"/>
    <property type="match status" value="1"/>
</dbReference>
<dbReference type="Gene3D" id="1.20.1560.10">
    <property type="entry name" value="ABC transporter type 1, transmembrane domain"/>
    <property type="match status" value="2"/>
</dbReference>
<evidence type="ECO:0000313" key="11">
    <source>
        <dbReference type="Proteomes" id="UP000604730"/>
    </source>
</evidence>
<evidence type="ECO:0000256" key="4">
    <source>
        <dbReference type="ARBA" id="ARBA00022840"/>
    </source>
</evidence>
<sequence length="594" mass="66619">MFINKALLAFSKGSESKISKAIFLQLIITLFSSAVSVCLSILINELLKSMQIGSSSVSILIGSIFVLLIVIKFLHRLNVRVVNEAGRSIKDNVRAKILQKLFLLGPEYADTIRTGSLTSMFTTRVEWLMNYYTKYLPVILSAVLNAGIFIIFLMYVDIYTGMVSIVSVVMMLAIPMLFFGIMKEKGKKEWEEHATYYSECLDGLQGMVSLKAFNADAKYVRDIKNYGENYRKAIMAHLKVTIIEGTFSEFFLRVGTALTIAITGLRCAYGYVDKSFLIYSFFAIGAAFSPMFNLISAWHLGFQGVSGSYSLSEFLDTKSENLMENDVIGREAKNRQELESLLDEKHFQNVINGDVRLSFNKVSFRYKGAKKDTLKNISFELYKGKTIALVGPSGGGKSTIAGLMMGFYRADSGEVTLNEKVMNNENAAFFGDNIAAVWQDNHLFYGSIYENIKMGKPSATDEEIYEAAKKAMIYDLIMSLPEEFDTGVDELGSRFSAGERQRIAIARALLKDAPILIFDEATSALDRENERYIGETIQSLKSDKAILIIAHRLSTISMADEILVVEDGEIIDRGNRQYLEENCELFRRLIRGVK</sequence>
<dbReference type="SMART" id="SM00382">
    <property type="entry name" value="AAA"/>
    <property type="match status" value="1"/>
</dbReference>
<evidence type="ECO:0000259" key="9">
    <source>
        <dbReference type="PROSITE" id="PS50929"/>
    </source>
</evidence>
<evidence type="ECO:0000256" key="3">
    <source>
        <dbReference type="ARBA" id="ARBA00022741"/>
    </source>
</evidence>
<dbReference type="Gene3D" id="3.40.50.300">
    <property type="entry name" value="P-loop containing nucleotide triphosphate hydrolases"/>
    <property type="match status" value="1"/>
</dbReference>
<feature type="transmembrane region" description="Helical" evidence="7">
    <location>
        <begin position="55"/>
        <end position="74"/>
    </location>
</feature>
<dbReference type="Proteomes" id="UP000604730">
    <property type="component" value="Unassembled WGS sequence"/>
</dbReference>
<dbReference type="InterPro" id="IPR011527">
    <property type="entry name" value="ABC1_TM_dom"/>
</dbReference>
<feature type="domain" description="ABC transporter" evidence="8">
    <location>
        <begin position="357"/>
        <end position="592"/>
    </location>
</feature>
<dbReference type="InterPro" id="IPR003439">
    <property type="entry name" value="ABC_transporter-like_ATP-bd"/>
</dbReference>
<comment type="caution">
    <text evidence="10">The sequence shown here is derived from an EMBL/GenBank/DDBJ whole genome shotgun (WGS) entry which is preliminary data.</text>
</comment>
<comment type="subcellular location">
    <subcellularLocation>
        <location evidence="1">Cell membrane</location>
        <topology evidence="1">Multi-pass membrane protein</topology>
    </subcellularLocation>
</comment>